<evidence type="ECO:0000313" key="1">
    <source>
        <dbReference type="EMBL" id="KAJ7357477.1"/>
    </source>
</evidence>
<comment type="caution">
    <text evidence="1">The sequence shown here is derived from an EMBL/GenBank/DDBJ whole genome shotgun (WGS) entry which is preliminary data.</text>
</comment>
<dbReference type="Proteomes" id="UP001163046">
    <property type="component" value="Unassembled WGS sequence"/>
</dbReference>
<name>A0A9W9YPL0_9CNID</name>
<sequence>MSFPEDIRNQVWEKDRLMPKLLIQGCSVATLPGTRQQTCRYQRGMEDSRPFLPHSATETLRAEPWQTIVIRGSLPAGVVTSLIHERKDDLIIWGPRTTRGIVHPSHILVDCYICFWRSGLNLDEELA</sequence>
<gene>
    <name evidence="1" type="ORF">OS493_024993</name>
</gene>
<accession>A0A9W9YPL0</accession>
<protein>
    <submittedName>
        <fullName evidence="1">Uncharacterized protein</fullName>
    </submittedName>
</protein>
<evidence type="ECO:0000313" key="2">
    <source>
        <dbReference type="Proteomes" id="UP001163046"/>
    </source>
</evidence>
<dbReference type="AlphaFoldDB" id="A0A9W9YPL0"/>
<keyword evidence="2" id="KW-1185">Reference proteome</keyword>
<organism evidence="1 2">
    <name type="scientific">Desmophyllum pertusum</name>
    <dbReference type="NCBI Taxonomy" id="174260"/>
    <lineage>
        <taxon>Eukaryota</taxon>
        <taxon>Metazoa</taxon>
        <taxon>Cnidaria</taxon>
        <taxon>Anthozoa</taxon>
        <taxon>Hexacorallia</taxon>
        <taxon>Scleractinia</taxon>
        <taxon>Caryophylliina</taxon>
        <taxon>Caryophylliidae</taxon>
        <taxon>Desmophyllum</taxon>
    </lineage>
</organism>
<dbReference type="EMBL" id="MU827321">
    <property type="protein sequence ID" value="KAJ7357477.1"/>
    <property type="molecule type" value="Genomic_DNA"/>
</dbReference>
<reference evidence="1" key="1">
    <citation type="submission" date="2023-01" db="EMBL/GenBank/DDBJ databases">
        <title>Genome assembly of the deep-sea coral Lophelia pertusa.</title>
        <authorList>
            <person name="Herrera S."/>
            <person name="Cordes E."/>
        </authorList>
    </citation>
    <scope>NUCLEOTIDE SEQUENCE</scope>
    <source>
        <strain evidence="1">USNM1676648</strain>
        <tissue evidence="1">Polyp</tissue>
    </source>
</reference>
<proteinExistence type="predicted"/>